<keyword evidence="11" id="KW-1185">Reference proteome</keyword>
<keyword evidence="4" id="KW-0997">Cell inner membrane</keyword>
<evidence type="ECO:0000259" key="9">
    <source>
        <dbReference type="Pfam" id="PF12019"/>
    </source>
</evidence>
<evidence type="ECO:0000313" key="11">
    <source>
        <dbReference type="Proteomes" id="UP000054600"/>
    </source>
</evidence>
<feature type="domain" description="General secretion pathway GspH" evidence="9">
    <location>
        <begin position="43"/>
        <end position="149"/>
    </location>
</feature>
<feature type="transmembrane region" description="Helical" evidence="8">
    <location>
        <begin position="12"/>
        <end position="32"/>
    </location>
</feature>
<evidence type="ECO:0000256" key="3">
    <source>
        <dbReference type="ARBA" id="ARBA00022481"/>
    </source>
</evidence>
<accession>A0A0W0YUI9</accession>
<dbReference type="eggNOG" id="COG4970">
    <property type="taxonomic scope" value="Bacteria"/>
</dbReference>
<dbReference type="Proteomes" id="UP000054600">
    <property type="component" value="Unassembled WGS sequence"/>
</dbReference>
<evidence type="ECO:0000256" key="6">
    <source>
        <dbReference type="ARBA" id="ARBA00022989"/>
    </source>
</evidence>
<dbReference type="OrthoDB" id="2313614at2"/>
<dbReference type="GO" id="GO:0005886">
    <property type="term" value="C:plasma membrane"/>
    <property type="evidence" value="ECO:0007669"/>
    <property type="project" value="UniProtKB-SubCell"/>
</dbReference>
<name>A0A0W0YUI9_9GAMM</name>
<evidence type="ECO:0000256" key="1">
    <source>
        <dbReference type="ARBA" id="ARBA00004377"/>
    </source>
</evidence>
<proteinExistence type="predicted"/>
<keyword evidence="6 8" id="KW-1133">Transmembrane helix</keyword>
<evidence type="ECO:0000313" key="10">
    <source>
        <dbReference type="EMBL" id="KTD60519.1"/>
    </source>
</evidence>
<sequence length="156" mass="17918">MSIKGFTLLEVMFTLILFICLSLFSINALSLFREKNEKQMIIDELKMAIQYAKFQGINLGHTLYLTPPNAETDWSKGMELKQLNKITGQMELLHQWQWQHRNWSLSWSGANANKILISNNPSHAISNGTFTLTDVKSHQSVKILLNRLGRLKVKTD</sequence>
<dbReference type="GO" id="GO:0015628">
    <property type="term" value="P:protein secretion by the type II secretion system"/>
    <property type="evidence" value="ECO:0007669"/>
    <property type="project" value="InterPro"/>
</dbReference>
<dbReference type="AlphaFoldDB" id="A0A0W0YUI9"/>
<gene>
    <name evidence="10" type="ORF">Lsha_1615</name>
</gene>
<dbReference type="Gene3D" id="3.55.40.10">
    <property type="entry name" value="minor pseudopilin epsh domain"/>
    <property type="match status" value="1"/>
</dbReference>
<keyword evidence="2" id="KW-1003">Cell membrane</keyword>
<dbReference type="GO" id="GO:0015627">
    <property type="term" value="C:type II protein secretion system complex"/>
    <property type="evidence" value="ECO:0007669"/>
    <property type="project" value="InterPro"/>
</dbReference>
<dbReference type="STRING" id="1122169.Lsha_1615"/>
<evidence type="ECO:0000256" key="2">
    <source>
        <dbReference type="ARBA" id="ARBA00022475"/>
    </source>
</evidence>
<comment type="caution">
    <text evidence="10">The sequence shown here is derived from an EMBL/GenBank/DDBJ whole genome shotgun (WGS) entry which is preliminary data.</text>
</comment>
<keyword evidence="5 8" id="KW-0812">Transmembrane</keyword>
<protein>
    <submittedName>
        <fullName evidence="10">Tfp type 4 fimbrial pilin related signal peptide protein domain protein</fullName>
    </submittedName>
</protein>
<evidence type="ECO:0000256" key="8">
    <source>
        <dbReference type="SAM" id="Phobius"/>
    </source>
</evidence>
<evidence type="ECO:0000256" key="5">
    <source>
        <dbReference type="ARBA" id="ARBA00022692"/>
    </source>
</evidence>
<keyword evidence="3" id="KW-0488">Methylation</keyword>
<keyword evidence="7 8" id="KW-0472">Membrane</keyword>
<reference evidence="10 11" key="1">
    <citation type="submission" date="2015-11" db="EMBL/GenBank/DDBJ databases">
        <title>Genomic analysis of 38 Legionella species identifies large and diverse effector repertoires.</title>
        <authorList>
            <person name="Burstein D."/>
            <person name="Amaro F."/>
            <person name="Zusman T."/>
            <person name="Lifshitz Z."/>
            <person name="Cohen O."/>
            <person name="Gilbert J.A."/>
            <person name="Pupko T."/>
            <person name="Shuman H.A."/>
            <person name="Segal G."/>
        </authorList>
    </citation>
    <scope>NUCLEOTIDE SEQUENCE [LARGE SCALE GENOMIC DNA]</scope>
    <source>
        <strain evidence="10 11">ATCC 49655</strain>
    </source>
</reference>
<comment type="subcellular location">
    <subcellularLocation>
        <location evidence="1">Cell inner membrane</location>
        <topology evidence="1">Single-pass membrane protein</topology>
    </subcellularLocation>
</comment>
<dbReference type="Pfam" id="PF12019">
    <property type="entry name" value="GspH"/>
    <property type="match status" value="1"/>
</dbReference>
<evidence type="ECO:0000256" key="4">
    <source>
        <dbReference type="ARBA" id="ARBA00022519"/>
    </source>
</evidence>
<dbReference type="InterPro" id="IPR022346">
    <property type="entry name" value="T2SS_GspH"/>
</dbReference>
<dbReference type="EMBL" id="LNYW01000044">
    <property type="protein sequence ID" value="KTD60519.1"/>
    <property type="molecule type" value="Genomic_DNA"/>
</dbReference>
<evidence type="ECO:0000256" key="7">
    <source>
        <dbReference type="ARBA" id="ARBA00023136"/>
    </source>
</evidence>
<organism evidence="10 11">
    <name type="scientific">Legionella shakespearei DSM 23087</name>
    <dbReference type="NCBI Taxonomy" id="1122169"/>
    <lineage>
        <taxon>Bacteria</taxon>
        <taxon>Pseudomonadati</taxon>
        <taxon>Pseudomonadota</taxon>
        <taxon>Gammaproteobacteria</taxon>
        <taxon>Legionellales</taxon>
        <taxon>Legionellaceae</taxon>
        <taxon>Legionella</taxon>
    </lineage>
</organism>
<dbReference type="RefSeq" id="WP_018576590.1">
    <property type="nucleotide sequence ID" value="NZ_KB892388.1"/>
</dbReference>
<dbReference type="PATRIC" id="fig|1122169.6.peg.1857"/>